<name>A0A699HM28_TANCI</name>
<dbReference type="AlphaFoldDB" id="A0A699HM28"/>
<proteinExistence type="predicted"/>
<gene>
    <name evidence="2" type="ORF">Tci_418739</name>
</gene>
<feature type="region of interest" description="Disordered" evidence="1">
    <location>
        <begin position="46"/>
        <end position="100"/>
    </location>
</feature>
<evidence type="ECO:0000313" key="2">
    <source>
        <dbReference type="EMBL" id="GEY46765.1"/>
    </source>
</evidence>
<feature type="compositionally biased region" description="Acidic residues" evidence="1">
    <location>
        <begin position="79"/>
        <end position="91"/>
    </location>
</feature>
<evidence type="ECO:0000256" key="1">
    <source>
        <dbReference type="SAM" id="MobiDB-lite"/>
    </source>
</evidence>
<sequence length="170" mass="19293">MPVKAISLPQDVLSTSDCHLIELENQVQCLMEAHLAPTQPTQVNKISTSYKAKEEGNVKTSTTEYEDHEMTIESKKEFEEETEDEIEEEKEDSPKHFDTFPTIKELSGEGLILYQAYGNLYAMTVAGDGITCIKRRRRGVSSDGVRNFAMASGRGRLKEDLESSTWRRRQ</sequence>
<feature type="compositionally biased region" description="Basic and acidic residues" evidence="1">
    <location>
        <begin position="68"/>
        <end position="78"/>
    </location>
</feature>
<accession>A0A699HM28</accession>
<reference evidence="2" key="1">
    <citation type="journal article" date="2019" name="Sci. Rep.">
        <title>Draft genome of Tanacetum cinerariifolium, the natural source of mosquito coil.</title>
        <authorList>
            <person name="Yamashiro T."/>
            <person name="Shiraishi A."/>
            <person name="Satake H."/>
            <person name="Nakayama K."/>
        </authorList>
    </citation>
    <scope>NUCLEOTIDE SEQUENCE</scope>
</reference>
<organism evidence="2">
    <name type="scientific">Tanacetum cinerariifolium</name>
    <name type="common">Dalmatian daisy</name>
    <name type="synonym">Chrysanthemum cinerariifolium</name>
    <dbReference type="NCBI Taxonomy" id="118510"/>
    <lineage>
        <taxon>Eukaryota</taxon>
        <taxon>Viridiplantae</taxon>
        <taxon>Streptophyta</taxon>
        <taxon>Embryophyta</taxon>
        <taxon>Tracheophyta</taxon>
        <taxon>Spermatophyta</taxon>
        <taxon>Magnoliopsida</taxon>
        <taxon>eudicotyledons</taxon>
        <taxon>Gunneridae</taxon>
        <taxon>Pentapetalae</taxon>
        <taxon>asterids</taxon>
        <taxon>campanulids</taxon>
        <taxon>Asterales</taxon>
        <taxon>Asteraceae</taxon>
        <taxon>Asteroideae</taxon>
        <taxon>Anthemideae</taxon>
        <taxon>Anthemidinae</taxon>
        <taxon>Tanacetum</taxon>
    </lineage>
</organism>
<protein>
    <submittedName>
        <fullName evidence="2">Uncharacterized protein</fullName>
    </submittedName>
</protein>
<dbReference type="EMBL" id="BKCJ010181052">
    <property type="protein sequence ID" value="GEY46765.1"/>
    <property type="molecule type" value="Genomic_DNA"/>
</dbReference>
<comment type="caution">
    <text evidence="2">The sequence shown here is derived from an EMBL/GenBank/DDBJ whole genome shotgun (WGS) entry which is preliminary data.</text>
</comment>
<feature type="non-terminal residue" evidence="2">
    <location>
        <position position="170"/>
    </location>
</feature>